<dbReference type="AlphaFoldDB" id="A0AAV2F978"/>
<sequence>MVGSDGNHADGGWNSGGSRGKEEGRRRAGVAATFGRAAVCESVGKCLGMVAMTGCCDFVDSSVHLKSMLSCIPSDKLSLAIASGCECGCLFLLWQGDDGEGIL</sequence>
<evidence type="ECO:0000256" key="1">
    <source>
        <dbReference type="SAM" id="MobiDB-lite"/>
    </source>
</evidence>
<keyword evidence="3" id="KW-1185">Reference proteome</keyword>
<evidence type="ECO:0000313" key="2">
    <source>
        <dbReference type="EMBL" id="CAL1394554.1"/>
    </source>
</evidence>
<dbReference type="EMBL" id="OZ034819">
    <property type="protein sequence ID" value="CAL1394554.1"/>
    <property type="molecule type" value="Genomic_DNA"/>
</dbReference>
<feature type="region of interest" description="Disordered" evidence="1">
    <location>
        <begin position="1"/>
        <end position="24"/>
    </location>
</feature>
<dbReference type="Proteomes" id="UP001497516">
    <property type="component" value="Chromosome 6"/>
</dbReference>
<name>A0AAV2F978_9ROSI</name>
<reference evidence="2 3" key="1">
    <citation type="submission" date="2024-04" db="EMBL/GenBank/DDBJ databases">
        <authorList>
            <person name="Fracassetti M."/>
        </authorList>
    </citation>
    <scope>NUCLEOTIDE SEQUENCE [LARGE SCALE GENOMIC DNA]</scope>
</reference>
<gene>
    <name evidence="2" type="ORF">LTRI10_LOCUS35050</name>
</gene>
<proteinExistence type="predicted"/>
<organism evidence="2 3">
    <name type="scientific">Linum trigynum</name>
    <dbReference type="NCBI Taxonomy" id="586398"/>
    <lineage>
        <taxon>Eukaryota</taxon>
        <taxon>Viridiplantae</taxon>
        <taxon>Streptophyta</taxon>
        <taxon>Embryophyta</taxon>
        <taxon>Tracheophyta</taxon>
        <taxon>Spermatophyta</taxon>
        <taxon>Magnoliopsida</taxon>
        <taxon>eudicotyledons</taxon>
        <taxon>Gunneridae</taxon>
        <taxon>Pentapetalae</taxon>
        <taxon>rosids</taxon>
        <taxon>fabids</taxon>
        <taxon>Malpighiales</taxon>
        <taxon>Linaceae</taxon>
        <taxon>Linum</taxon>
    </lineage>
</organism>
<accession>A0AAV2F978</accession>
<protein>
    <submittedName>
        <fullName evidence="2">Uncharacterized protein</fullName>
    </submittedName>
</protein>
<evidence type="ECO:0000313" key="3">
    <source>
        <dbReference type="Proteomes" id="UP001497516"/>
    </source>
</evidence>